<gene>
    <name evidence="5" type="ORF">MKW94_027726</name>
</gene>
<evidence type="ECO:0000256" key="2">
    <source>
        <dbReference type="ARBA" id="ARBA00009265"/>
    </source>
</evidence>
<dbReference type="GO" id="GO:0006396">
    <property type="term" value="P:RNA processing"/>
    <property type="evidence" value="ECO:0007669"/>
    <property type="project" value="InterPro"/>
</dbReference>
<accession>A0AA41V2P7</accession>
<comment type="caution">
    <text evidence="5">The sequence shown here is derived from an EMBL/GenBank/DDBJ whole genome shotgun (WGS) entry which is preliminary data.</text>
</comment>
<dbReference type="GO" id="GO:0071013">
    <property type="term" value="C:catalytic step 2 spliceosome"/>
    <property type="evidence" value="ECO:0007669"/>
    <property type="project" value="TreeGrafter"/>
</dbReference>
<evidence type="ECO:0000256" key="1">
    <source>
        <dbReference type="ARBA" id="ARBA00004123"/>
    </source>
</evidence>
<feature type="compositionally biased region" description="Basic residues" evidence="4">
    <location>
        <begin position="108"/>
        <end position="122"/>
    </location>
</feature>
<comment type="subcellular location">
    <subcellularLocation>
        <location evidence="1">Nucleus</location>
    </subcellularLocation>
</comment>
<feature type="region of interest" description="Disordered" evidence="4">
    <location>
        <begin position="1"/>
        <end position="36"/>
    </location>
</feature>
<feature type="compositionally biased region" description="Acidic residues" evidence="4">
    <location>
        <begin position="69"/>
        <end position="78"/>
    </location>
</feature>
<dbReference type="SMART" id="SM00386">
    <property type="entry name" value="HAT"/>
    <property type="match status" value="5"/>
</dbReference>
<comment type="similarity">
    <text evidence="2">Belongs to the NRDE2 family.</text>
</comment>
<dbReference type="Pfam" id="PF08424">
    <property type="entry name" value="NRDE-2"/>
    <property type="match status" value="1"/>
</dbReference>
<dbReference type="InterPro" id="IPR013633">
    <property type="entry name" value="NRDE-2"/>
</dbReference>
<organism evidence="5 6">
    <name type="scientific">Papaver nudicaule</name>
    <name type="common">Iceland poppy</name>
    <dbReference type="NCBI Taxonomy" id="74823"/>
    <lineage>
        <taxon>Eukaryota</taxon>
        <taxon>Viridiplantae</taxon>
        <taxon>Streptophyta</taxon>
        <taxon>Embryophyta</taxon>
        <taxon>Tracheophyta</taxon>
        <taxon>Spermatophyta</taxon>
        <taxon>Magnoliopsida</taxon>
        <taxon>Ranunculales</taxon>
        <taxon>Papaveraceae</taxon>
        <taxon>Papaveroideae</taxon>
        <taxon>Papaver</taxon>
    </lineage>
</organism>
<proteinExistence type="inferred from homology"/>
<feature type="compositionally biased region" description="Polar residues" evidence="4">
    <location>
        <begin position="1"/>
        <end position="11"/>
    </location>
</feature>
<dbReference type="InterPro" id="IPR011990">
    <property type="entry name" value="TPR-like_helical_dom_sf"/>
</dbReference>
<keyword evidence="6" id="KW-1185">Reference proteome</keyword>
<evidence type="ECO:0008006" key="7">
    <source>
        <dbReference type="Google" id="ProtNLM"/>
    </source>
</evidence>
<dbReference type="GO" id="GO:1902369">
    <property type="term" value="P:negative regulation of RNA catabolic process"/>
    <property type="evidence" value="ECO:0007669"/>
    <property type="project" value="TreeGrafter"/>
</dbReference>
<dbReference type="SUPFAM" id="SSF48452">
    <property type="entry name" value="TPR-like"/>
    <property type="match status" value="1"/>
</dbReference>
<dbReference type="EMBL" id="JAJJMA010087521">
    <property type="protein sequence ID" value="MCL7029179.1"/>
    <property type="molecule type" value="Genomic_DNA"/>
</dbReference>
<evidence type="ECO:0000256" key="4">
    <source>
        <dbReference type="SAM" id="MobiDB-lite"/>
    </source>
</evidence>
<reference evidence="5" key="1">
    <citation type="submission" date="2022-03" db="EMBL/GenBank/DDBJ databases">
        <title>A functionally conserved STORR gene fusion in Papaver species that diverged 16.8 million years ago.</title>
        <authorList>
            <person name="Catania T."/>
        </authorList>
    </citation>
    <scope>NUCLEOTIDE SEQUENCE</scope>
    <source>
        <strain evidence="5">S-191538</strain>
    </source>
</reference>
<name>A0AA41V2P7_PAPNU</name>
<dbReference type="Gene3D" id="1.25.40.10">
    <property type="entry name" value="Tetratricopeptide repeat domain"/>
    <property type="match status" value="2"/>
</dbReference>
<evidence type="ECO:0000313" key="5">
    <source>
        <dbReference type="EMBL" id="MCL7029179.1"/>
    </source>
</evidence>
<dbReference type="GO" id="GO:0031048">
    <property type="term" value="P:regulatory ncRNA-mediated heterochromatin formation"/>
    <property type="evidence" value="ECO:0007669"/>
    <property type="project" value="TreeGrafter"/>
</dbReference>
<sequence length="1147" mass="131150">METSEVNNQEKPSLFPLFPVSDSSLNNTTTPTSNNPYQWLSNNTSFTTELSVINQSVSSQYEKLKTTIQEDDDEEEEPSSVPLTKPSVSYSYTLLEDSASSDSEDRRRRNKKKDKKRNKRKRSKEEEEALIENGINSRKAGVRVWAGSDYKPSKDYFFDSRGDFDNLAFGSLYRMDVARYKLSNPSEFSGCRSSYVRRGSLLNGEADADSLDAKLRSGGRYWSSKYSALERHKDFKRTRIVATSEMPEFSDFIPLGENSDDGSQEKSTLLEESWEDEVLRRTKEFNKLSRESPHDEKVWVAFAEFQDKVASKLPQKGARLQMLEKKISILEKATELNPDNEDLLLSLMKAYQRRDSNEVLTKRWEKILMQHSGSYKLWREFLHVLQEDFSRFKVSNMRKMYAHAIQALSSACVKLCRSTAKPSSADPAIIQLELGVVDIFVSLCRLEWQSGYQELATGLFQAEIEYSLFCPSLLLTEQSKQRLFEHFWGGNGARLGEDGALGWSMWLEKEEEKRQQIIKDEETSKENEEGGWTGWSEPQAVINESTQNPENLVDGDLGEDDFEKDFEAEANMQDEAFESLLKKLGIDAETDADCDVKDTATWTKWSEEEVTRDQEQWMPSRENSVGEEGDDEIMRTILFEDVKEFLFSLGSEEARFSLVSQFVDFFGGKMTQWACTNSPSWIESTLSLETFADSVLDDLRCVRQVVTKMQSSSCSSALESLLGSSNDEAKRINMMKFLRNAILLCLNVFPRNYLLEGAALAAEELFTTRMNSCPQSVTPSRTLAKVLLKNDRQDLLLCGVYARREAAYGNIDLARKVFDMALSSIEGLPQDLRTNAPLLYFWYAEMELANLSSGSGSCSQRAVHILSCFGSGVNYSTYKCQPSHLQLLKAHQGFKERIRTLRPMWARGCVKDESIALICAAALFEEITTGWAAGIGVIEEAFSMVLPERRGQSVQLEFLLNYYIKMIQKYYNQLKLSSVWDSTLQGLQIYPYNPKLFTALVEIGCLYTVPIKLRRMFDEYCQKKPSVIAWLFAVSYELDKEGSRHRIHALFERALANDKLEHSTVLWRCYIAYELDVVCNPPAAKRIFFRAIHACPWSKTLWLDGFLKLNSILTAKELSDLQEVMRDKEIHLRTDIYEILLQNETNA</sequence>
<evidence type="ECO:0000313" key="6">
    <source>
        <dbReference type="Proteomes" id="UP001177140"/>
    </source>
</evidence>
<dbReference type="Proteomes" id="UP001177140">
    <property type="component" value="Unassembled WGS sequence"/>
</dbReference>
<evidence type="ECO:0000256" key="3">
    <source>
        <dbReference type="ARBA" id="ARBA00023242"/>
    </source>
</evidence>
<dbReference type="AlphaFoldDB" id="A0AA41V2P7"/>
<feature type="region of interest" description="Disordered" evidence="4">
    <location>
        <begin position="67"/>
        <end position="129"/>
    </location>
</feature>
<protein>
    <recommendedName>
        <fullName evidence="7">Protein NRDE2 homolog</fullName>
    </recommendedName>
</protein>
<keyword evidence="3" id="KW-0539">Nucleus</keyword>
<feature type="compositionally biased region" description="Low complexity" evidence="4">
    <location>
        <begin position="21"/>
        <end position="35"/>
    </location>
</feature>
<dbReference type="InterPro" id="IPR003107">
    <property type="entry name" value="HAT"/>
</dbReference>
<dbReference type="PANTHER" id="PTHR13471">
    <property type="entry name" value="TETRATRICOPEPTIDE-LIKE HELICAL"/>
    <property type="match status" value="1"/>
</dbReference>
<dbReference type="PANTHER" id="PTHR13471:SF0">
    <property type="entry name" value="NUCLEAR EXOSOME REGULATOR NRDE2"/>
    <property type="match status" value="1"/>
</dbReference>